<evidence type="ECO:0000313" key="3">
    <source>
        <dbReference type="EMBL" id="CDJ38593.1"/>
    </source>
</evidence>
<evidence type="ECO:0000256" key="2">
    <source>
        <dbReference type="ARBA" id="ARBA00023235"/>
    </source>
</evidence>
<evidence type="ECO:0000313" key="4">
    <source>
        <dbReference type="Proteomes" id="UP000030747"/>
    </source>
</evidence>
<proteinExistence type="predicted"/>
<accession>U6KT42</accession>
<dbReference type="PANTHER" id="PTHR11749">
    <property type="entry name" value="RIBULOSE-5-PHOSPHATE-3-EPIMERASE"/>
    <property type="match status" value="1"/>
</dbReference>
<dbReference type="GO" id="GO:0016857">
    <property type="term" value="F:racemase and epimerase activity, acting on carbohydrates and derivatives"/>
    <property type="evidence" value="ECO:0007669"/>
    <property type="project" value="InterPro"/>
</dbReference>
<keyword evidence="4" id="KW-1185">Reference proteome</keyword>
<evidence type="ECO:0000256" key="1">
    <source>
        <dbReference type="ARBA" id="ARBA00022723"/>
    </source>
</evidence>
<keyword evidence="2" id="KW-0413">Isomerase</keyword>
<name>U6KT42_EIMTE</name>
<sequence>MKAGVALKPGTPLAAAAALIEQQQIDNLLLMTVEPGLGGQTFLKDQIHKIKAARQLAPNLNIQVDGGLNAETVKLAAEAGANVIVAGTSLYKAESPRALMNYMREVIIAAQKQQQQQQQEGKRVES</sequence>
<dbReference type="GeneID" id="25257096"/>
<keyword evidence="1" id="KW-0479">Metal-binding</keyword>
<dbReference type="SUPFAM" id="SSF51366">
    <property type="entry name" value="Ribulose-phoshate binding barrel"/>
    <property type="match status" value="1"/>
</dbReference>
<dbReference type="Gene3D" id="3.20.20.70">
    <property type="entry name" value="Aldolase class I"/>
    <property type="match status" value="1"/>
</dbReference>
<dbReference type="VEuPathDB" id="ToxoDB:ETH_00040280"/>
<dbReference type="InterPro" id="IPR011060">
    <property type="entry name" value="RibuloseP-bd_barrel"/>
</dbReference>
<dbReference type="PROSITE" id="PS01086">
    <property type="entry name" value="RIBUL_P_3_EPIMER_2"/>
    <property type="match status" value="1"/>
</dbReference>
<gene>
    <name evidence="3" type="ORF">ETH_00040280</name>
</gene>
<dbReference type="InterPro" id="IPR013785">
    <property type="entry name" value="Aldolase_TIM"/>
</dbReference>
<dbReference type="EMBL" id="HG673992">
    <property type="protein sequence ID" value="CDJ38593.1"/>
    <property type="molecule type" value="Genomic_DNA"/>
</dbReference>
<dbReference type="GO" id="GO:0046872">
    <property type="term" value="F:metal ion binding"/>
    <property type="evidence" value="ECO:0007669"/>
    <property type="project" value="UniProtKB-KW"/>
</dbReference>
<dbReference type="AlphaFoldDB" id="U6KT42"/>
<organism evidence="3 4">
    <name type="scientific">Eimeria tenella</name>
    <name type="common">Coccidian parasite</name>
    <dbReference type="NCBI Taxonomy" id="5802"/>
    <lineage>
        <taxon>Eukaryota</taxon>
        <taxon>Sar</taxon>
        <taxon>Alveolata</taxon>
        <taxon>Apicomplexa</taxon>
        <taxon>Conoidasida</taxon>
        <taxon>Coccidia</taxon>
        <taxon>Eucoccidiorida</taxon>
        <taxon>Eimeriorina</taxon>
        <taxon>Eimeriidae</taxon>
        <taxon>Eimeria</taxon>
    </lineage>
</organism>
<dbReference type="RefSeq" id="XP_013229431.1">
    <property type="nucleotide sequence ID" value="XM_013373977.1"/>
</dbReference>
<dbReference type="VEuPathDB" id="ToxoDB:ETH2_0904300"/>
<dbReference type="OMA" id="MIMSGSV"/>
<dbReference type="GO" id="GO:0005975">
    <property type="term" value="P:carbohydrate metabolic process"/>
    <property type="evidence" value="ECO:0007669"/>
    <property type="project" value="InterPro"/>
</dbReference>
<dbReference type="Pfam" id="PF00834">
    <property type="entry name" value="Ribul_P_3_epim"/>
    <property type="match status" value="1"/>
</dbReference>
<dbReference type="Proteomes" id="UP000030747">
    <property type="component" value="Unassembled WGS sequence"/>
</dbReference>
<protein>
    <submittedName>
        <fullName evidence="3">Ribulose-phosphate 3-epimerase, putative</fullName>
    </submittedName>
</protein>
<reference evidence="3" key="2">
    <citation type="submission" date="2013-10" db="EMBL/GenBank/DDBJ databases">
        <authorList>
            <person name="Aslett M."/>
        </authorList>
    </citation>
    <scope>NUCLEOTIDE SEQUENCE [LARGE SCALE GENOMIC DNA]</scope>
    <source>
        <strain evidence="3">Houghton</strain>
    </source>
</reference>
<dbReference type="InterPro" id="IPR000056">
    <property type="entry name" value="Ribul_P_3_epim-like"/>
</dbReference>
<reference evidence="3" key="1">
    <citation type="submission" date="2013-10" db="EMBL/GenBank/DDBJ databases">
        <title>Genomic analysis of the causative agents of coccidiosis in chickens.</title>
        <authorList>
            <person name="Reid A.J."/>
            <person name="Blake D."/>
            <person name="Billington K."/>
            <person name="Browne H."/>
            <person name="Dunn M."/>
            <person name="Hung S."/>
            <person name="Kawahara F."/>
            <person name="Miranda-Saavedra D."/>
            <person name="Mourier T."/>
            <person name="Nagra H."/>
            <person name="Otto T.D."/>
            <person name="Rawlings N."/>
            <person name="Sanchez A."/>
            <person name="Sanders M."/>
            <person name="Subramaniam C."/>
            <person name="Tay Y."/>
            <person name="Dear P."/>
            <person name="Doerig C."/>
            <person name="Gruber A."/>
            <person name="Parkinson J."/>
            <person name="Shirley M."/>
            <person name="Wan K.L."/>
            <person name="Berriman M."/>
            <person name="Tomley F."/>
            <person name="Pain A."/>
        </authorList>
    </citation>
    <scope>NUCLEOTIDE SEQUENCE [LARGE SCALE GENOMIC DNA]</scope>
    <source>
        <strain evidence="3">Houghton</strain>
    </source>
</reference>
<dbReference type="OrthoDB" id="1927044at2759"/>